<keyword evidence="1" id="KW-0175">Coiled coil</keyword>
<feature type="coiled-coil region" evidence="1">
    <location>
        <begin position="135"/>
        <end position="182"/>
    </location>
</feature>
<feature type="region of interest" description="Disordered" evidence="2">
    <location>
        <begin position="745"/>
        <end position="808"/>
    </location>
</feature>
<feature type="compositionally biased region" description="Low complexity" evidence="2">
    <location>
        <begin position="842"/>
        <end position="857"/>
    </location>
</feature>
<keyword evidence="4" id="KW-1185">Reference proteome</keyword>
<accession>A0ABP0X345</accession>
<reference evidence="3" key="1">
    <citation type="submission" date="2024-02" db="EMBL/GenBank/DDBJ databases">
        <authorList>
            <consortium name="ELIXIR-Norway"/>
            <consortium name="Elixir Norway"/>
        </authorList>
    </citation>
    <scope>NUCLEOTIDE SEQUENCE</scope>
</reference>
<protein>
    <submittedName>
        <fullName evidence="3">Uncharacterized protein</fullName>
    </submittedName>
</protein>
<gene>
    <name evidence="3" type="ORF">CSSPJE1EN1_LOCUS18992</name>
</gene>
<evidence type="ECO:0000313" key="4">
    <source>
        <dbReference type="Proteomes" id="UP001497444"/>
    </source>
</evidence>
<evidence type="ECO:0000256" key="1">
    <source>
        <dbReference type="SAM" id="Coils"/>
    </source>
</evidence>
<feature type="region of interest" description="Disordered" evidence="2">
    <location>
        <begin position="838"/>
        <end position="857"/>
    </location>
</feature>
<feature type="compositionally biased region" description="Basic residues" evidence="2">
    <location>
        <begin position="787"/>
        <end position="802"/>
    </location>
</feature>
<proteinExistence type="predicted"/>
<feature type="region of interest" description="Disordered" evidence="2">
    <location>
        <begin position="664"/>
        <end position="730"/>
    </location>
</feature>
<feature type="compositionally biased region" description="Polar residues" evidence="2">
    <location>
        <begin position="745"/>
        <end position="773"/>
    </location>
</feature>
<dbReference type="Proteomes" id="UP001497444">
    <property type="component" value="Chromosome 5"/>
</dbReference>
<organism evidence="3 4">
    <name type="scientific">Sphagnum jensenii</name>
    <dbReference type="NCBI Taxonomy" id="128206"/>
    <lineage>
        <taxon>Eukaryota</taxon>
        <taxon>Viridiplantae</taxon>
        <taxon>Streptophyta</taxon>
        <taxon>Embryophyta</taxon>
        <taxon>Bryophyta</taxon>
        <taxon>Sphagnophytina</taxon>
        <taxon>Sphagnopsida</taxon>
        <taxon>Sphagnales</taxon>
        <taxon>Sphagnaceae</taxon>
        <taxon>Sphagnum</taxon>
    </lineage>
</organism>
<feature type="coiled-coil region" evidence="1">
    <location>
        <begin position="7"/>
        <end position="39"/>
    </location>
</feature>
<evidence type="ECO:0000313" key="3">
    <source>
        <dbReference type="EMBL" id="CAK9273514.1"/>
    </source>
</evidence>
<feature type="compositionally biased region" description="Basic and acidic residues" evidence="2">
    <location>
        <begin position="679"/>
        <end position="688"/>
    </location>
</feature>
<sequence>MAESELRRCYNNKNNNVQNEFLQEENEILKQKLEIHMNLWDLDKQQMESDFFAAMQVHKRKASAQTYEKAKLKVSHGLQQQQEFVMKLKLEAALENVEVLQTKVKFLTALLQDSKGGRGTTTMTTEQRGCIQVVETSKENDVDEAKQRIEHLEQSLKAAIEIHKLEVEALRAESLAEATEKETQQREITKLKEKLCQCQKQRKKLAQWLVNESSFLHGQLKNMEVIHSGRLCHKEKQLEVASRTIEQLQRSLDEVQQMRDESGFHDTILRSERKQLEESTGMEEAVAECTIISARETSQSQELLVGVHKQTADNRHLVAELETSKQMLKILSSEKEVLQNQLNSTSAELQEVKIKMVDSASLAASLQASSLSLETLSLEKEALQNQLKCTSTELQEVKSKMMDAEILAASLQTSSHVVESLSLEKETLQSQLELALAELQETKNKVADSQTMAKSLSLALESFSLEKKAQQNQLNSTTVELQDMKSKMADFESAAGNLRNSRHQVRSLDLENKSLRSQLELANEELEKLNCRMADTKRLVEDSENLALQKMALETQLKLTSKELQEERQAVQNAQKQSQEECAHALTLLKEKEAALKEGISVLEDLRQENKSLRMQLSDLQQEIKENEVVKKADTHSKKTTSRNLRGELDLGAVSTARATQVLSDGSNFQDAPLTRSRASKEKNKVMDSPEQLQDINGSPLERQKKKQSLGQRRSLGARRQSMNSAGFVTPGVTIGVGAAQLNTEGKSADNQPSGEAEANENNLKSSYSTSMAQKRPPLPPVSGTSKTKRQRVSSSRGRKSGASHLTEGSLLGPAQLLIASNSQVPRTNIFSAAFTIPRLKPSGGTSSPGSSVRLHR</sequence>
<feature type="coiled-coil region" evidence="1">
    <location>
        <begin position="321"/>
        <end position="630"/>
    </location>
</feature>
<evidence type="ECO:0000256" key="2">
    <source>
        <dbReference type="SAM" id="MobiDB-lite"/>
    </source>
</evidence>
<name>A0ABP0X345_9BRYO</name>
<dbReference type="EMBL" id="OZ020100">
    <property type="protein sequence ID" value="CAK9273514.1"/>
    <property type="molecule type" value="Genomic_DNA"/>
</dbReference>